<evidence type="ECO:0000259" key="1">
    <source>
        <dbReference type="PROSITE" id="PS51833"/>
    </source>
</evidence>
<gene>
    <name evidence="2" type="ORF">KAR29_13730</name>
</gene>
<organism evidence="2 3">
    <name type="scientific">Aminithiophilus ramosus</name>
    <dbReference type="NCBI Taxonomy" id="3029084"/>
    <lineage>
        <taxon>Bacteria</taxon>
        <taxon>Thermotogati</taxon>
        <taxon>Synergistota</taxon>
        <taxon>Synergistia</taxon>
        <taxon>Synergistales</taxon>
        <taxon>Aminithiophilaceae</taxon>
        <taxon>Aminithiophilus</taxon>
    </lineage>
</organism>
<dbReference type="Pfam" id="PF08668">
    <property type="entry name" value="HDOD"/>
    <property type="match status" value="1"/>
</dbReference>
<reference evidence="3" key="1">
    <citation type="submission" date="2021-04" db="EMBL/GenBank/DDBJ databases">
        <title>A novel Synergistetes isolate from a pyrite-forming mixed culture.</title>
        <authorList>
            <person name="Bunk B."/>
            <person name="Sproer C."/>
            <person name="Spring S."/>
            <person name="Pester M."/>
        </authorList>
    </citation>
    <scope>NUCLEOTIDE SEQUENCE [LARGE SCALE GENOMIC DNA]</scope>
    <source>
        <strain evidence="3">J.5.4.2-T.3.5.2</strain>
    </source>
</reference>
<dbReference type="SMART" id="SM00471">
    <property type="entry name" value="HDc"/>
    <property type="match status" value="1"/>
</dbReference>
<sequence length="415" mass="45706">MGRVGTSNLKEGMVLAENLRDSAGRFVLASGSALTAKQIRMFKILGILAVSVEGSDDEAIEEERRATEAVRRRAEAHLSLLFPPSRRDHRAMAELFRLCVDRLAARMEEGFEPRPVVVGSEPLELLRRCRRRDLTPEGLVLGEVRLASFPDIYFKIRELLETPYASAVHLAEVVGKDPSLSARLLRLVNSSFYAFPQPIDSISRAIAIIGTTELSSLALAVSTLNVFDRVPDRYVDMKSFWQHAVACGVFARLLAASRDARQEERFFLAGLFHDLGRLVLYRRLPREMTCALALSRRLGAPLHEGERDLLGFDHARLGQVLLASWHIPDPLPQLVGFHHSPVDEGAPEGAAPVHVADILSLALQIGTSGSLFVPSLKAGAWEALGIEAEALSGIVIQGERQIKEIMHVFFGGENS</sequence>
<dbReference type="RefSeq" id="WP_274373565.1">
    <property type="nucleotide sequence ID" value="NZ_CP072943.1"/>
</dbReference>
<dbReference type="InterPro" id="IPR013976">
    <property type="entry name" value="HDOD"/>
</dbReference>
<evidence type="ECO:0000313" key="3">
    <source>
        <dbReference type="Proteomes" id="UP000671879"/>
    </source>
</evidence>
<dbReference type="KEGG" id="aram:KAR29_13730"/>
<dbReference type="InterPro" id="IPR003607">
    <property type="entry name" value="HD/PDEase_dom"/>
</dbReference>
<dbReference type="Proteomes" id="UP000671879">
    <property type="component" value="Chromosome"/>
</dbReference>
<dbReference type="EMBL" id="CP072943">
    <property type="protein sequence ID" value="QTX32337.1"/>
    <property type="molecule type" value="Genomic_DNA"/>
</dbReference>
<dbReference type="PANTHER" id="PTHR33525:SF3">
    <property type="entry name" value="RIBONUCLEASE Y"/>
    <property type="match status" value="1"/>
</dbReference>
<dbReference type="AlphaFoldDB" id="A0A9Q7EZL8"/>
<evidence type="ECO:0000313" key="2">
    <source>
        <dbReference type="EMBL" id="QTX32337.1"/>
    </source>
</evidence>
<dbReference type="InterPro" id="IPR052340">
    <property type="entry name" value="RNase_Y/CdgJ"/>
</dbReference>
<dbReference type="Gene3D" id="1.10.3210.10">
    <property type="entry name" value="Hypothetical protein af1432"/>
    <property type="match status" value="1"/>
</dbReference>
<accession>A0A9Q7EZL8</accession>
<keyword evidence="3" id="KW-1185">Reference proteome</keyword>
<protein>
    <submittedName>
        <fullName evidence="2">HDOD domain-containing protein</fullName>
    </submittedName>
</protein>
<name>A0A9Q7EZL8_9BACT</name>
<feature type="domain" description="HDOD" evidence="1">
    <location>
        <begin position="146"/>
        <end position="341"/>
    </location>
</feature>
<dbReference type="PANTHER" id="PTHR33525">
    <property type="match status" value="1"/>
</dbReference>
<dbReference type="PROSITE" id="PS51833">
    <property type="entry name" value="HDOD"/>
    <property type="match status" value="1"/>
</dbReference>
<dbReference type="SUPFAM" id="SSF109604">
    <property type="entry name" value="HD-domain/PDEase-like"/>
    <property type="match status" value="1"/>
</dbReference>
<proteinExistence type="predicted"/>